<comment type="caution">
    <text evidence="1">The sequence shown here is derived from an EMBL/GenBank/DDBJ whole genome shotgun (WGS) entry which is preliminary data.</text>
</comment>
<dbReference type="GO" id="GO:0003677">
    <property type="term" value="F:DNA binding"/>
    <property type="evidence" value="ECO:0007669"/>
    <property type="project" value="InterPro"/>
</dbReference>
<organism evidence="1 2">
    <name type="scientific">Ligilactobacillus salivarius</name>
    <dbReference type="NCBI Taxonomy" id="1624"/>
    <lineage>
        <taxon>Bacteria</taxon>
        <taxon>Bacillati</taxon>
        <taxon>Bacillota</taxon>
        <taxon>Bacilli</taxon>
        <taxon>Lactobacillales</taxon>
        <taxon>Lactobacillaceae</taxon>
        <taxon>Ligilactobacillus</taxon>
    </lineage>
</organism>
<reference evidence="1 2" key="1">
    <citation type="submission" date="2017-03" db="EMBL/GenBank/DDBJ databases">
        <title>Phylogenomics and comparative genomics of Lactobacillus salivarius, a mammalian gut commensal.</title>
        <authorList>
            <person name="Harris H.M."/>
        </authorList>
    </citation>
    <scope>NUCLEOTIDE SEQUENCE [LARGE SCALE GENOMIC DNA]</scope>
    <source>
        <strain evidence="1 2">AH4231</strain>
    </source>
</reference>
<proteinExistence type="predicted"/>
<dbReference type="PROSITE" id="PS50943">
    <property type="entry name" value="HTH_CROC1"/>
    <property type="match status" value="1"/>
</dbReference>
<dbReference type="RefSeq" id="WP_081515689.1">
    <property type="nucleotide sequence ID" value="NZ_JAAJBN010000021.1"/>
</dbReference>
<name>A0A1V9U7A2_9LACO</name>
<protein>
    <submittedName>
        <fullName evidence="1">Uncharacterized protein</fullName>
    </submittedName>
</protein>
<evidence type="ECO:0000313" key="2">
    <source>
        <dbReference type="Proteomes" id="UP000192353"/>
    </source>
</evidence>
<dbReference type="SUPFAM" id="SSF47413">
    <property type="entry name" value="lambda repressor-like DNA-binding domains"/>
    <property type="match status" value="1"/>
</dbReference>
<gene>
    <name evidence="1" type="ORF">B6U37_02755</name>
</gene>
<dbReference type="InterPro" id="IPR001387">
    <property type="entry name" value="Cro/C1-type_HTH"/>
</dbReference>
<sequence>MMPEINLELIKQQRKAKRYTMQYMADHLKLNNPSAYQRRESGEYKFQAVEIYALSNLLGIPMEKIFVKKLPK</sequence>
<dbReference type="Proteomes" id="UP000192353">
    <property type="component" value="Unassembled WGS sequence"/>
</dbReference>
<dbReference type="CDD" id="cd00093">
    <property type="entry name" value="HTH_XRE"/>
    <property type="match status" value="1"/>
</dbReference>
<dbReference type="Pfam" id="PF01381">
    <property type="entry name" value="HTH_3"/>
    <property type="match status" value="1"/>
</dbReference>
<evidence type="ECO:0000313" key="1">
    <source>
        <dbReference type="EMBL" id="OQR25805.1"/>
    </source>
</evidence>
<dbReference type="AlphaFoldDB" id="A0A1V9U7A2"/>
<dbReference type="SMART" id="SM00530">
    <property type="entry name" value="HTH_XRE"/>
    <property type="match status" value="1"/>
</dbReference>
<dbReference type="EMBL" id="NBEY01000026">
    <property type="protein sequence ID" value="OQR25805.1"/>
    <property type="molecule type" value="Genomic_DNA"/>
</dbReference>
<accession>A0A1V9U7A2</accession>
<dbReference type="InterPro" id="IPR010982">
    <property type="entry name" value="Lambda_DNA-bd_dom_sf"/>
</dbReference>
<dbReference type="Gene3D" id="1.10.260.40">
    <property type="entry name" value="lambda repressor-like DNA-binding domains"/>
    <property type="match status" value="1"/>
</dbReference>